<organism evidence="1 2">
    <name type="scientific">Lysinibacillus pakistanensis</name>
    <dbReference type="NCBI Taxonomy" id="759811"/>
    <lineage>
        <taxon>Bacteria</taxon>
        <taxon>Bacillati</taxon>
        <taxon>Bacillota</taxon>
        <taxon>Bacilli</taxon>
        <taxon>Bacillales</taxon>
        <taxon>Bacillaceae</taxon>
        <taxon>Lysinibacillus</taxon>
    </lineage>
</organism>
<dbReference type="AlphaFoldDB" id="A0AAX3WSL7"/>
<accession>A0AAX3WSL7</accession>
<dbReference type="EMBL" id="CP126101">
    <property type="protein sequence ID" value="WHY49616.1"/>
    <property type="molecule type" value="Genomic_DNA"/>
</dbReference>
<dbReference type="RefSeq" id="WP_283868350.1">
    <property type="nucleotide sequence ID" value="NZ_CP126101.1"/>
</dbReference>
<evidence type="ECO:0000313" key="1">
    <source>
        <dbReference type="EMBL" id="WHY49616.1"/>
    </source>
</evidence>
<protein>
    <submittedName>
        <fullName evidence="1">Uncharacterized protein</fullName>
    </submittedName>
</protein>
<sequence>MKLTKDNKVTDLIASKIPLKELRKILSTRDTTIREVFNSLGYFYNKSQHEWQRDINYPDKDMTFNEALEQLKAATSKQTPKVNKKLIVSEI</sequence>
<name>A0AAX3WSL7_9BACI</name>
<evidence type="ECO:0000313" key="2">
    <source>
        <dbReference type="Proteomes" id="UP001178322"/>
    </source>
</evidence>
<gene>
    <name evidence="1" type="ORF">QNH24_14860</name>
</gene>
<reference evidence="1" key="1">
    <citation type="submission" date="2023-05" db="EMBL/GenBank/DDBJ databases">
        <title>Comparative genomics of Bacillaceae isolates and their secondary metabolite potential.</title>
        <authorList>
            <person name="Song L."/>
            <person name="Nielsen L.J."/>
            <person name="Mohite O."/>
            <person name="Xu X."/>
            <person name="Weber T."/>
            <person name="Kovacs A.T."/>
        </authorList>
    </citation>
    <scope>NUCLEOTIDE SEQUENCE</scope>
    <source>
        <strain evidence="1">LY1</strain>
    </source>
</reference>
<proteinExistence type="predicted"/>
<dbReference type="Proteomes" id="UP001178322">
    <property type="component" value="Chromosome"/>
</dbReference>